<evidence type="ECO:0000256" key="1">
    <source>
        <dbReference type="ARBA" id="ARBA00023122"/>
    </source>
</evidence>
<organism evidence="4 5">
    <name type="scientific">Roseobacter sinensis</name>
    <dbReference type="NCBI Taxonomy" id="2931391"/>
    <lineage>
        <taxon>Bacteria</taxon>
        <taxon>Pseudomonadati</taxon>
        <taxon>Pseudomonadota</taxon>
        <taxon>Alphaproteobacteria</taxon>
        <taxon>Rhodobacterales</taxon>
        <taxon>Roseobacteraceae</taxon>
        <taxon>Roseobacter</taxon>
    </lineage>
</organism>
<dbReference type="InterPro" id="IPR046342">
    <property type="entry name" value="CBS_dom_sf"/>
</dbReference>
<comment type="caution">
    <text evidence="4">The sequence shown here is derived from an EMBL/GenBank/DDBJ whole genome shotgun (WGS) entry which is preliminary data.</text>
</comment>
<dbReference type="Gene3D" id="3.10.580.10">
    <property type="entry name" value="CBS-domain"/>
    <property type="match status" value="1"/>
</dbReference>
<protein>
    <submittedName>
        <fullName evidence="4">CBS domain-containing protein</fullName>
    </submittedName>
</protein>
<dbReference type="InterPro" id="IPR051257">
    <property type="entry name" value="Diverse_CBS-Domain"/>
</dbReference>
<evidence type="ECO:0000313" key="5">
    <source>
        <dbReference type="Proteomes" id="UP001208690"/>
    </source>
</evidence>
<dbReference type="Proteomes" id="UP001208690">
    <property type="component" value="Unassembled WGS sequence"/>
</dbReference>
<dbReference type="CDD" id="cd04623">
    <property type="entry name" value="CBS_pair_bac_euk"/>
    <property type="match status" value="1"/>
</dbReference>
<dbReference type="Pfam" id="PF00571">
    <property type="entry name" value="CBS"/>
    <property type="match status" value="2"/>
</dbReference>
<dbReference type="InterPro" id="IPR044725">
    <property type="entry name" value="CBSX3_CBS_dom"/>
</dbReference>
<gene>
    <name evidence="4" type="ORF">MUB52_19090</name>
</gene>
<dbReference type="EMBL" id="JALIEB010000016">
    <property type="protein sequence ID" value="MCV3273542.1"/>
    <property type="molecule type" value="Genomic_DNA"/>
</dbReference>
<name>A0ABT3BJ06_9RHOB</name>
<evidence type="ECO:0000259" key="3">
    <source>
        <dbReference type="PROSITE" id="PS51371"/>
    </source>
</evidence>
<dbReference type="PANTHER" id="PTHR43080">
    <property type="entry name" value="CBS DOMAIN-CONTAINING PROTEIN CBSX3, MITOCHONDRIAL"/>
    <property type="match status" value="1"/>
</dbReference>
<keyword evidence="1 2" id="KW-0129">CBS domain</keyword>
<feature type="domain" description="CBS" evidence="3">
    <location>
        <begin position="13"/>
        <end position="72"/>
    </location>
</feature>
<dbReference type="InterPro" id="IPR000644">
    <property type="entry name" value="CBS_dom"/>
</dbReference>
<sequence>MEPYPMKTLRQILDEKGTEVFSVPPDATVLDAIQAMADHDIGALVVLDGEMLVGIITERHYARRVFLKGKSSPKTKVRDIMTTPVVCADPGQSTDQGLALMTEKKIRHLPVIRENRVIGIVSIGDLVKSKISDQRFVIDQLERYISG</sequence>
<evidence type="ECO:0000256" key="2">
    <source>
        <dbReference type="PROSITE-ProRule" id="PRU00703"/>
    </source>
</evidence>
<dbReference type="SUPFAM" id="SSF54631">
    <property type="entry name" value="CBS-domain pair"/>
    <property type="match status" value="1"/>
</dbReference>
<reference evidence="4 5" key="1">
    <citation type="submission" date="2022-04" db="EMBL/GenBank/DDBJ databases">
        <title>Roseobacter sp. WL0113 is a bacterium isolated from neritic sediment.</title>
        <authorList>
            <person name="Wang L."/>
            <person name="He W."/>
            <person name="Zhang D.-F."/>
        </authorList>
    </citation>
    <scope>NUCLEOTIDE SEQUENCE [LARGE SCALE GENOMIC DNA]</scope>
    <source>
        <strain evidence="4 5">WL0113</strain>
    </source>
</reference>
<dbReference type="RefSeq" id="WP_227258181.1">
    <property type="nucleotide sequence ID" value="NZ_JALIEB010000016.1"/>
</dbReference>
<accession>A0ABT3BJ06</accession>
<dbReference type="PROSITE" id="PS51371">
    <property type="entry name" value="CBS"/>
    <property type="match status" value="2"/>
</dbReference>
<keyword evidence="5" id="KW-1185">Reference proteome</keyword>
<dbReference type="SMART" id="SM00116">
    <property type="entry name" value="CBS"/>
    <property type="match status" value="2"/>
</dbReference>
<feature type="domain" description="CBS" evidence="3">
    <location>
        <begin position="81"/>
        <end position="137"/>
    </location>
</feature>
<dbReference type="PANTHER" id="PTHR43080:SF2">
    <property type="entry name" value="CBS DOMAIN-CONTAINING PROTEIN"/>
    <property type="match status" value="1"/>
</dbReference>
<proteinExistence type="predicted"/>
<evidence type="ECO:0000313" key="4">
    <source>
        <dbReference type="EMBL" id="MCV3273542.1"/>
    </source>
</evidence>